<dbReference type="InterPro" id="IPR025669">
    <property type="entry name" value="AAA_dom"/>
</dbReference>
<evidence type="ECO:0000256" key="8">
    <source>
        <dbReference type="ARBA" id="ARBA00022777"/>
    </source>
</evidence>
<dbReference type="Pfam" id="PF02706">
    <property type="entry name" value="Wzz"/>
    <property type="match status" value="1"/>
</dbReference>
<dbReference type="InterPro" id="IPR050445">
    <property type="entry name" value="Bact_polysacc_biosynth/exp"/>
</dbReference>
<keyword evidence="4" id="KW-0997">Cell inner membrane</keyword>
<dbReference type="InterPro" id="IPR005702">
    <property type="entry name" value="Wzc-like_C"/>
</dbReference>
<evidence type="ECO:0000256" key="14">
    <source>
        <dbReference type="ARBA" id="ARBA00053015"/>
    </source>
</evidence>
<comment type="function">
    <text evidence="15">Probably involved in polymerization and/or export of exopolysaccharide EPS I which functions as a virulence factor. May be involved in an ATP-dependent process in the pathway for EPS I production, possibly export of the trimeric repeat units across the inner membrane or their polymerization.</text>
</comment>
<evidence type="ECO:0000256" key="9">
    <source>
        <dbReference type="ARBA" id="ARBA00022840"/>
    </source>
</evidence>
<evidence type="ECO:0000256" key="6">
    <source>
        <dbReference type="ARBA" id="ARBA00022692"/>
    </source>
</evidence>
<dbReference type="FunFam" id="3.40.50.300:FF:000527">
    <property type="entry name" value="Tyrosine-protein kinase etk"/>
    <property type="match status" value="1"/>
</dbReference>
<dbReference type="AlphaFoldDB" id="A0A7X1NF68"/>
<keyword evidence="8 22" id="KW-0418">Kinase</keyword>
<evidence type="ECO:0000256" key="18">
    <source>
        <dbReference type="SAM" id="Phobius"/>
    </source>
</evidence>
<evidence type="ECO:0000256" key="1">
    <source>
        <dbReference type="ARBA" id="ARBA00004429"/>
    </source>
</evidence>
<evidence type="ECO:0000259" key="21">
    <source>
        <dbReference type="Pfam" id="PF13807"/>
    </source>
</evidence>
<dbReference type="Pfam" id="PF13614">
    <property type="entry name" value="AAA_31"/>
    <property type="match status" value="1"/>
</dbReference>
<keyword evidence="11 18" id="KW-0472">Membrane</keyword>
<evidence type="ECO:0000256" key="7">
    <source>
        <dbReference type="ARBA" id="ARBA00022741"/>
    </source>
</evidence>
<keyword evidence="23" id="KW-1185">Reference proteome</keyword>
<evidence type="ECO:0000256" key="15">
    <source>
        <dbReference type="ARBA" id="ARBA00054296"/>
    </source>
</evidence>
<evidence type="ECO:0000256" key="4">
    <source>
        <dbReference type="ARBA" id="ARBA00022519"/>
    </source>
</evidence>
<dbReference type="InterPro" id="IPR003856">
    <property type="entry name" value="LPS_length_determ_N"/>
</dbReference>
<dbReference type="GO" id="GO:0005524">
    <property type="term" value="F:ATP binding"/>
    <property type="evidence" value="ECO:0007669"/>
    <property type="project" value="UniProtKB-KW"/>
</dbReference>
<keyword evidence="10 18" id="KW-1133">Transmembrane helix</keyword>
<feature type="domain" description="AAA" evidence="20">
    <location>
        <begin position="549"/>
        <end position="666"/>
    </location>
</feature>
<dbReference type="Proteomes" id="UP000484381">
    <property type="component" value="Unassembled WGS sequence"/>
</dbReference>
<feature type="domain" description="Tyrosine-protein kinase G-rich" evidence="21">
    <location>
        <begin position="386"/>
        <end position="466"/>
    </location>
</feature>
<dbReference type="EMBL" id="WHNP01000034">
    <property type="protein sequence ID" value="MPW20868.1"/>
    <property type="molecule type" value="Genomic_DNA"/>
</dbReference>
<dbReference type="GO" id="GO:0004713">
    <property type="term" value="F:protein tyrosine kinase activity"/>
    <property type="evidence" value="ECO:0007669"/>
    <property type="project" value="UniProtKB-KW"/>
</dbReference>
<dbReference type="GO" id="GO:0042802">
    <property type="term" value="F:identical protein binding"/>
    <property type="evidence" value="ECO:0007669"/>
    <property type="project" value="UniProtKB-ARBA"/>
</dbReference>
<keyword evidence="3" id="KW-1003">Cell membrane</keyword>
<reference evidence="22 23" key="1">
    <citation type="submission" date="2019-10" db="EMBL/GenBank/DDBJ databases">
        <title>Paraburkholderia sp. isolated from nodules of Mimosa pudica from Brazilian Atlantic Forest soils.</title>
        <authorList>
            <person name="Paulitsch F."/>
            <person name="Hungria M."/>
            <person name="Dall'Agnol R."/>
        </authorList>
    </citation>
    <scope>NUCLEOTIDE SEQUENCE [LARGE SCALE GENOMIC DNA]</scope>
    <source>
        <strain evidence="22 23">CNPSo 3157</strain>
    </source>
</reference>
<keyword evidence="6 18" id="KW-0812">Transmembrane</keyword>
<dbReference type="Pfam" id="PF13807">
    <property type="entry name" value="GNVR"/>
    <property type="match status" value="1"/>
</dbReference>
<evidence type="ECO:0000256" key="3">
    <source>
        <dbReference type="ARBA" id="ARBA00022475"/>
    </source>
</evidence>
<comment type="caution">
    <text evidence="22">The sequence shown here is derived from an EMBL/GenBank/DDBJ whole genome shotgun (WGS) entry which is preliminary data.</text>
</comment>
<sequence>MTQQVPLLTAPLHASDEINLSEIVTVLRENGWLISIVTAAALVVGTAYAFVATPVYRADALVQVDDSSSILNDKLGDLAAMFDGKATADAEIELIRSRQVVGDAVRQLHLDIDARPHYFPLVGEWIARRIAPGEARPPLGLKQFAWDGERISVEQFDVPASLYNATFTLVAQADETWRLLKDGDTVLTGKAGVIAHGAVQEGPLALKVSRIVAHGGTEFLLSRASTQQTVQNLQKVLDVKEKTKQSGIIAVMLDGVDSDLTTQTVNAIVHRYVQQNIDWKSAQAAQMLDFLSGQLPLIHAELDKAEQRYNEFRNRKRTVDLEAESRLLLQSIVDGKTRILALQQQRDELVQRFADGHPSVTAIDVQLADLRKQQQMLDAQVAALPDTQRTALGLERDVEINTQLYTKLMDSAQQLRVMRAGQQGNARIVDLAVVAEKAFWPRKGLVMATSFLLGLLLGVGGVFVRRSFRQGIETSVEIEQVTGIPVYTIISRSERQLKLQKSASSKERGMRVLAVDAPQDVAVEGIRSLRTALQFQMTRARNNIVMITGPRPAVGKSFLAINLAAVLAVANKRVLVIDADLRRGSMEDHFGVNRGPGLGDVLAGTAPDKVIRRNALPNLDILPRGVGTPNPAEALMGERFADAMKQFSNEYDIVIVDTPPVLAVTDSMLIGKHAGTTLLATRYGLHSASELRETVRLLGSAGVTICGITLGDVPPSATAYGTFSSYESVAP</sequence>
<comment type="subcellular location">
    <subcellularLocation>
        <location evidence="1">Cell inner membrane</location>
        <topology evidence="1">Multi-pass membrane protein</topology>
    </subcellularLocation>
</comment>
<dbReference type="GO" id="GO:0000271">
    <property type="term" value="P:polysaccharide biosynthetic process"/>
    <property type="evidence" value="ECO:0007669"/>
    <property type="project" value="UniProtKB-KW"/>
</dbReference>
<keyword evidence="7" id="KW-0547">Nucleotide-binding</keyword>
<dbReference type="PANTHER" id="PTHR32309:SF32">
    <property type="entry name" value="TYROSINE-PROTEIN KINASE ETK-RELATED"/>
    <property type="match status" value="1"/>
</dbReference>
<evidence type="ECO:0000256" key="13">
    <source>
        <dbReference type="ARBA" id="ARBA00023169"/>
    </source>
</evidence>
<dbReference type="PANTHER" id="PTHR32309">
    <property type="entry name" value="TYROSINE-PROTEIN KINASE"/>
    <property type="match status" value="1"/>
</dbReference>
<evidence type="ECO:0000313" key="22">
    <source>
        <dbReference type="EMBL" id="MPW20868.1"/>
    </source>
</evidence>
<evidence type="ECO:0000313" key="23">
    <source>
        <dbReference type="Proteomes" id="UP000484381"/>
    </source>
</evidence>
<dbReference type="CDD" id="cd05387">
    <property type="entry name" value="BY-kinase"/>
    <property type="match status" value="1"/>
</dbReference>
<evidence type="ECO:0000259" key="19">
    <source>
        <dbReference type="Pfam" id="PF02706"/>
    </source>
</evidence>
<evidence type="ECO:0000256" key="2">
    <source>
        <dbReference type="ARBA" id="ARBA00008883"/>
    </source>
</evidence>
<dbReference type="Gene3D" id="3.40.50.300">
    <property type="entry name" value="P-loop containing nucleotide triphosphate hydrolases"/>
    <property type="match status" value="1"/>
</dbReference>
<dbReference type="InterPro" id="IPR027417">
    <property type="entry name" value="P-loop_NTPase"/>
</dbReference>
<accession>A0A7X1NF68</accession>
<dbReference type="InterPro" id="IPR032807">
    <property type="entry name" value="GNVR"/>
</dbReference>
<feature type="transmembrane region" description="Helical" evidence="18">
    <location>
        <begin position="445"/>
        <end position="464"/>
    </location>
</feature>
<evidence type="ECO:0000259" key="20">
    <source>
        <dbReference type="Pfam" id="PF13614"/>
    </source>
</evidence>
<protein>
    <recommendedName>
        <fullName evidence="16">Putative tyrosine-protein kinase EpsB</fullName>
    </recommendedName>
    <alternativeName>
        <fullName evidence="17">EPS I polysaccharide export protein EpsB</fullName>
    </alternativeName>
</protein>
<feature type="domain" description="Polysaccharide chain length determinant N-terminal" evidence="19">
    <location>
        <begin position="16"/>
        <end position="108"/>
    </location>
</feature>
<name>A0A7X1NF68_9BURK</name>
<feature type="transmembrane region" description="Helical" evidence="18">
    <location>
        <begin position="32"/>
        <end position="51"/>
    </location>
</feature>
<keyword evidence="9" id="KW-0067">ATP-binding</keyword>
<dbReference type="SUPFAM" id="SSF52540">
    <property type="entry name" value="P-loop containing nucleoside triphosphate hydrolases"/>
    <property type="match status" value="1"/>
</dbReference>
<keyword evidence="13" id="KW-0270">Exopolysaccharide synthesis</keyword>
<comment type="similarity">
    <text evidence="2">Belongs to the etk/wzc family.</text>
</comment>
<evidence type="ECO:0000256" key="11">
    <source>
        <dbReference type="ARBA" id="ARBA00023136"/>
    </source>
</evidence>
<evidence type="ECO:0000256" key="12">
    <source>
        <dbReference type="ARBA" id="ARBA00023137"/>
    </source>
</evidence>
<evidence type="ECO:0000256" key="16">
    <source>
        <dbReference type="ARBA" id="ARBA00067833"/>
    </source>
</evidence>
<evidence type="ECO:0000256" key="5">
    <source>
        <dbReference type="ARBA" id="ARBA00022679"/>
    </source>
</evidence>
<comment type="catalytic activity">
    <reaction evidence="14">
        <text>L-tyrosyl-[protein] + ATP = O-phospho-L-tyrosyl-[protein] + ADP + H(+)</text>
        <dbReference type="Rhea" id="RHEA:10596"/>
        <dbReference type="Rhea" id="RHEA-COMP:10136"/>
        <dbReference type="Rhea" id="RHEA-COMP:20101"/>
        <dbReference type="ChEBI" id="CHEBI:15378"/>
        <dbReference type="ChEBI" id="CHEBI:30616"/>
        <dbReference type="ChEBI" id="CHEBI:46858"/>
        <dbReference type="ChEBI" id="CHEBI:61978"/>
        <dbReference type="ChEBI" id="CHEBI:456216"/>
    </reaction>
</comment>
<keyword evidence="5 22" id="KW-0808">Transferase</keyword>
<dbReference type="NCBIfam" id="TIGR01007">
    <property type="entry name" value="eps_fam"/>
    <property type="match status" value="1"/>
</dbReference>
<gene>
    <name evidence="22" type="ORF">GCT13_29375</name>
</gene>
<keyword evidence="12" id="KW-0829">Tyrosine-protein kinase</keyword>
<dbReference type="Pfam" id="PF23607">
    <property type="entry name" value="WZC_N"/>
    <property type="match status" value="1"/>
</dbReference>
<dbReference type="GO" id="GO:0005886">
    <property type="term" value="C:plasma membrane"/>
    <property type="evidence" value="ECO:0007669"/>
    <property type="project" value="UniProtKB-SubCell"/>
</dbReference>
<proteinExistence type="inferred from homology"/>
<evidence type="ECO:0000256" key="17">
    <source>
        <dbReference type="ARBA" id="ARBA00081049"/>
    </source>
</evidence>
<evidence type="ECO:0000256" key="10">
    <source>
        <dbReference type="ARBA" id="ARBA00022989"/>
    </source>
</evidence>
<organism evidence="22 23">
    <name type="scientific">Paraburkholderia franconis</name>
    <dbReference type="NCBI Taxonomy" id="2654983"/>
    <lineage>
        <taxon>Bacteria</taxon>
        <taxon>Pseudomonadati</taxon>
        <taxon>Pseudomonadota</taxon>
        <taxon>Betaproteobacteria</taxon>
        <taxon>Burkholderiales</taxon>
        <taxon>Burkholderiaceae</taxon>
        <taxon>Paraburkholderia</taxon>
    </lineage>
</organism>